<feature type="region of interest" description="Disordered" evidence="1">
    <location>
        <begin position="203"/>
        <end position="222"/>
    </location>
</feature>
<keyword evidence="2" id="KW-0812">Transmembrane</keyword>
<evidence type="ECO:0000256" key="2">
    <source>
        <dbReference type="SAM" id="Phobius"/>
    </source>
</evidence>
<reference evidence="3 4" key="1">
    <citation type="submission" date="2016-10" db="EMBL/GenBank/DDBJ databases">
        <authorList>
            <person name="de Groot N.N."/>
        </authorList>
    </citation>
    <scope>NUCLEOTIDE SEQUENCE [LARGE SCALE GENOMIC DNA]</scope>
    <source>
        <strain evidence="3 4">YAD2003</strain>
    </source>
</reference>
<dbReference type="RefSeq" id="WP_139283347.1">
    <property type="nucleotide sequence ID" value="NZ_FNWV01000001.1"/>
</dbReference>
<accession>A0A1H6HQL6</accession>
<sequence>MKNDHEMYQSVLSKRNEHRLRKERRIRIIKRTVPVLACFILTVVLVLGWKNIDKMPIIPSDPEIIDVTAITTSEASTSSITGNVSTVTTSAAETKAAQTQKNTDSTTHSSTSVNTTYLAAQTYAQNTVQTIHTTAAMTQLSTTVVTKETAKQTALTEIQTTAVTTSVTTKFGGFGGDDMAFHTLPQSITTVSKTTLTTITSVTTTTDNSGNDGVPTKPMNEEYPIGIFDGDMTMYRNTYRISPDDVGDYIDTVGMRGLPGIYKAKAYKIKNIDQTIAIAVKFEEDEGYYLYRNNDTTIDTIKELISPTE</sequence>
<keyword evidence="2" id="KW-1133">Transmembrane helix</keyword>
<name>A0A1H6HQL6_RUMFL</name>
<evidence type="ECO:0000313" key="4">
    <source>
        <dbReference type="Proteomes" id="UP000183190"/>
    </source>
</evidence>
<feature type="transmembrane region" description="Helical" evidence="2">
    <location>
        <begin position="28"/>
        <end position="49"/>
    </location>
</feature>
<evidence type="ECO:0000313" key="3">
    <source>
        <dbReference type="EMBL" id="SEH38135.1"/>
    </source>
</evidence>
<protein>
    <submittedName>
        <fullName evidence="3">Uncharacterized protein</fullName>
    </submittedName>
</protein>
<keyword evidence="2" id="KW-0472">Membrane</keyword>
<organism evidence="3 4">
    <name type="scientific">Ruminococcus flavefaciens</name>
    <dbReference type="NCBI Taxonomy" id="1265"/>
    <lineage>
        <taxon>Bacteria</taxon>
        <taxon>Bacillati</taxon>
        <taxon>Bacillota</taxon>
        <taxon>Clostridia</taxon>
        <taxon>Eubacteriales</taxon>
        <taxon>Oscillospiraceae</taxon>
        <taxon>Ruminococcus</taxon>
    </lineage>
</organism>
<dbReference type="OrthoDB" id="1819512at2"/>
<dbReference type="AlphaFoldDB" id="A0A1H6HQL6"/>
<proteinExistence type="predicted"/>
<gene>
    <name evidence="3" type="ORF">SAMN02910265_00205</name>
</gene>
<evidence type="ECO:0000256" key="1">
    <source>
        <dbReference type="SAM" id="MobiDB-lite"/>
    </source>
</evidence>
<dbReference type="EMBL" id="FNWV01000001">
    <property type="protein sequence ID" value="SEH38135.1"/>
    <property type="molecule type" value="Genomic_DNA"/>
</dbReference>
<dbReference type="Proteomes" id="UP000183190">
    <property type="component" value="Unassembled WGS sequence"/>
</dbReference>